<keyword evidence="2" id="KW-0804">Transcription</keyword>
<dbReference type="Pfam" id="PF24278">
    <property type="entry name" value="HVO_0513_N"/>
    <property type="match status" value="1"/>
</dbReference>
<evidence type="ECO:0000256" key="2">
    <source>
        <dbReference type="ARBA" id="ARBA00023163"/>
    </source>
</evidence>
<accession>A0ABD5TT88</accession>
<evidence type="ECO:0000259" key="3">
    <source>
        <dbReference type="Pfam" id="PF04967"/>
    </source>
</evidence>
<dbReference type="Proteomes" id="UP001596408">
    <property type="component" value="Unassembled WGS sequence"/>
</dbReference>
<proteinExistence type="predicted"/>
<evidence type="ECO:0000259" key="4">
    <source>
        <dbReference type="Pfam" id="PF24278"/>
    </source>
</evidence>
<keyword evidence="6" id="KW-1185">Reference proteome</keyword>
<dbReference type="InterPro" id="IPR056493">
    <property type="entry name" value="HVO_0513_N"/>
</dbReference>
<evidence type="ECO:0000313" key="5">
    <source>
        <dbReference type="EMBL" id="MFC6823796.1"/>
    </source>
</evidence>
<dbReference type="RefSeq" id="WP_379692294.1">
    <property type="nucleotide sequence ID" value="NZ_JBHSXH010000005.1"/>
</dbReference>
<gene>
    <name evidence="5" type="ORF">ACFQEV_02115</name>
</gene>
<dbReference type="PANTHER" id="PTHR34236:SF1">
    <property type="entry name" value="DIMETHYL SULFOXIDE REDUCTASE TRANSCRIPTIONAL ACTIVATOR"/>
    <property type="match status" value="1"/>
</dbReference>
<feature type="domain" description="HVO-0513-like N-terminal" evidence="4">
    <location>
        <begin position="3"/>
        <end position="135"/>
    </location>
</feature>
<name>A0ABD5TT88_9EURY</name>
<reference evidence="5 6" key="1">
    <citation type="journal article" date="2019" name="Int. J. Syst. Evol. Microbiol.">
        <title>The Global Catalogue of Microorganisms (GCM) 10K type strain sequencing project: providing services to taxonomists for standard genome sequencing and annotation.</title>
        <authorList>
            <consortium name="The Broad Institute Genomics Platform"/>
            <consortium name="The Broad Institute Genome Sequencing Center for Infectious Disease"/>
            <person name="Wu L."/>
            <person name="Ma J."/>
        </authorList>
    </citation>
    <scope>NUCLEOTIDE SEQUENCE [LARGE SCALE GENOMIC DNA]</scope>
    <source>
        <strain evidence="5 6">YIM 94188</strain>
    </source>
</reference>
<dbReference type="AlphaFoldDB" id="A0ABD5TT88"/>
<protein>
    <submittedName>
        <fullName evidence="5">Helix-turn-helix domain-containing protein</fullName>
    </submittedName>
</protein>
<dbReference type="PANTHER" id="PTHR34236">
    <property type="entry name" value="DIMETHYL SULFOXIDE REDUCTASE TRANSCRIPTIONAL ACTIVATOR"/>
    <property type="match status" value="1"/>
</dbReference>
<keyword evidence="1" id="KW-0805">Transcription regulation</keyword>
<dbReference type="EMBL" id="JBHSXH010000005">
    <property type="protein sequence ID" value="MFC6823796.1"/>
    <property type="molecule type" value="Genomic_DNA"/>
</dbReference>
<evidence type="ECO:0000256" key="1">
    <source>
        <dbReference type="ARBA" id="ARBA00023015"/>
    </source>
</evidence>
<evidence type="ECO:0000313" key="6">
    <source>
        <dbReference type="Proteomes" id="UP001596408"/>
    </source>
</evidence>
<feature type="domain" description="HTH bat-type" evidence="3">
    <location>
        <begin position="146"/>
        <end position="197"/>
    </location>
</feature>
<dbReference type="InterPro" id="IPR007050">
    <property type="entry name" value="HTH_bacterioopsin"/>
</dbReference>
<sequence length="205" mass="23011">MQDFLITSDTMNRAELYAWNLSREDVQFALFYINGDIDTYHGRINDVDSIQWCELTPINENCFYSYVCQEYTESETAFFQAFAELSLVVVPPLVYSAEGWLDVTIVGRDEALSKLVDALERRAGIEVDVREIGTYDRRLGTVIGCLTERQLDAMETATEIGYYSVPRQASLSAVAAELGVANSTASELLRRGESRLMSRLIGSSN</sequence>
<comment type="caution">
    <text evidence="5">The sequence shown here is derived from an EMBL/GenBank/DDBJ whole genome shotgun (WGS) entry which is preliminary data.</text>
</comment>
<dbReference type="Pfam" id="PF04967">
    <property type="entry name" value="HTH_10"/>
    <property type="match status" value="1"/>
</dbReference>
<organism evidence="5 6">
    <name type="scientific">Halopelagius fulvigenes</name>
    <dbReference type="NCBI Taxonomy" id="1198324"/>
    <lineage>
        <taxon>Archaea</taxon>
        <taxon>Methanobacteriati</taxon>
        <taxon>Methanobacteriota</taxon>
        <taxon>Stenosarchaea group</taxon>
        <taxon>Halobacteria</taxon>
        <taxon>Halobacteriales</taxon>
        <taxon>Haloferacaceae</taxon>
    </lineage>
</organism>